<dbReference type="EMBL" id="JYIW01000026">
    <property type="protein sequence ID" value="KJL28311.1"/>
    <property type="molecule type" value="Genomic_DNA"/>
</dbReference>
<accession>A0A0F0L9S1</accession>
<protein>
    <recommendedName>
        <fullName evidence="1">Anti-bacteriophage protein A/HamA C-terminal domain-containing protein</fullName>
    </recommendedName>
</protein>
<evidence type="ECO:0000313" key="3">
    <source>
        <dbReference type="Proteomes" id="UP000033640"/>
    </source>
</evidence>
<evidence type="ECO:0000259" key="1">
    <source>
        <dbReference type="Pfam" id="PF08878"/>
    </source>
</evidence>
<feature type="domain" description="Anti-bacteriophage protein A/HamA C-terminal" evidence="1">
    <location>
        <begin position="3"/>
        <end position="208"/>
    </location>
</feature>
<reference evidence="2 3" key="1">
    <citation type="submission" date="2015-02" db="EMBL/GenBank/DDBJ databases">
        <title>Draft genome sequences of ten Microbacterium spp. with emphasis on heavy metal contaminated environments.</title>
        <authorList>
            <person name="Corretto E."/>
        </authorList>
    </citation>
    <scope>NUCLEOTIDE SEQUENCE [LARGE SCALE GENOMIC DNA]</scope>
    <source>
        <strain evidence="2 3">BEL4b</strain>
    </source>
</reference>
<dbReference type="PATRIC" id="fig|82380.11.peg.3412"/>
<dbReference type="Pfam" id="PF08878">
    <property type="entry name" value="HamA"/>
    <property type="match status" value="1"/>
</dbReference>
<proteinExistence type="predicted"/>
<evidence type="ECO:0000313" key="2">
    <source>
        <dbReference type="EMBL" id="KJL28311.1"/>
    </source>
</evidence>
<dbReference type="InterPro" id="IPR014976">
    <property type="entry name" value="AbpA_HamA_C"/>
</dbReference>
<organism evidence="2 3">
    <name type="scientific">Microbacterium oxydans</name>
    <dbReference type="NCBI Taxonomy" id="82380"/>
    <lineage>
        <taxon>Bacteria</taxon>
        <taxon>Bacillati</taxon>
        <taxon>Actinomycetota</taxon>
        <taxon>Actinomycetes</taxon>
        <taxon>Micrococcales</taxon>
        <taxon>Microbacteriaceae</taxon>
        <taxon>Microbacterium</taxon>
    </lineage>
</organism>
<name>A0A0F0L9S1_9MICO</name>
<sequence>MKRAIRATFGNGNDRGLPGEILLHAICRQLYGSSTVLNKIYFKTADNDTYKGFDSVHCVHTVDGNLELWLGEAKFYRSAKRAIDRVIADFDTHLEADYLHTEFAIVSQKISASHPHAEDLRKLMHPNTSLDEVFDRLVIPVFITYDSKVTNAHSKDCPEFFDEIRDELDALHDKVTSAFGDDLPVSVRVFFLPLADKAGLLQALEKELAPWK</sequence>
<gene>
    <name evidence="2" type="ORF">RS83_03382</name>
</gene>
<dbReference type="AlphaFoldDB" id="A0A0F0L9S1"/>
<comment type="caution">
    <text evidence="2">The sequence shown here is derived from an EMBL/GenBank/DDBJ whole genome shotgun (WGS) entry which is preliminary data.</text>
</comment>
<dbReference type="Proteomes" id="UP000033640">
    <property type="component" value="Unassembled WGS sequence"/>
</dbReference>